<dbReference type="AlphaFoldDB" id="A0A370HWB6"/>
<evidence type="ECO:0000313" key="15">
    <source>
        <dbReference type="Proteomes" id="UP000254925"/>
    </source>
</evidence>
<keyword evidence="8 13" id="KW-0808">Transferase</keyword>
<dbReference type="EC" id="2.4.1.1" evidence="13"/>
<evidence type="ECO:0000256" key="10">
    <source>
        <dbReference type="ARBA" id="ARBA00023277"/>
    </source>
</evidence>
<name>A0A370HWB6_9HYPH</name>
<evidence type="ECO:0000256" key="3">
    <source>
        <dbReference type="ARBA" id="ARBA00004496"/>
    </source>
</evidence>
<comment type="catalytic activity">
    <reaction evidence="1 13">
        <text>[(1-&gt;4)-alpha-D-glucosyl](n) + phosphate = [(1-&gt;4)-alpha-D-glucosyl](n-1) + alpha-D-glucose 1-phosphate</text>
        <dbReference type="Rhea" id="RHEA:41732"/>
        <dbReference type="Rhea" id="RHEA-COMP:9584"/>
        <dbReference type="Rhea" id="RHEA-COMP:9586"/>
        <dbReference type="ChEBI" id="CHEBI:15444"/>
        <dbReference type="ChEBI" id="CHEBI:43474"/>
        <dbReference type="ChEBI" id="CHEBI:58601"/>
        <dbReference type="EC" id="2.4.1.1"/>
    </reaction>
</comment>
<dbReference type="EMBL" id="QQBB01000002">
    <property type="protein sequence ID" value="RDI61244.1"/>
    <property type="molecule type" value="Genomic_DNA"/>
</dbReference>
<reference evidence="14 15" key="1">
    <citation type="submission" date="2018-07" db="EMBL/GenBank/DDBJ databases">
        <title>Genomic Encyclopedia of Type Strains, Phase IV (KMG-IV): sequencing the most valuable type-strain genomes for metagenomic binning, comparative biology and taxonomic classification.</title>
        <authorList>
            <person name="Goeker M."/>
        </authorList>
    </citation>
    <scope>NUCLEOTIDE SEQUENCE [LARGE SCALE GENOMIC DNA]</scope>
    <source>
        <strain evidence="14 15">DSM 14364</strain>
    </source>
</reference>
<evidence type="ECO:0000313" key="14">
    <source>
        <dbReference type="EMBL" id="RDI61244.1"/>
    </source>
</evidence>
<evidence type="ECO:0000256" key="5">
    <source>
        <dbReference type="ARBA" id="ARBA00022490"/>
    </source>
</evidence>
<evidence type="ECO:0000256" key="13">
    <source>
        <dbReference type="RuleBase" id="RU000587"/>
    </source>
</evidence>
<evidence type="ECO:0000256" key="1">
    <source>
        <dbReference type="ARBA" id="ARBA00001275"/>
    </source>
</evidence>
<dbReference type="OrthoDB" id="7229284at2"/>
<dbReference type="FunFam" id="3.40.50.2000:FF:000003">
    <property type="entry name" value="Alpha-1,4 glucan phosphorylase"/>
    <property type="match status" value="1"/>
</dbReference>
<dbReference type="PANTHER" id="PTHR11468">
    <property type="entry name" value="GLYCOGEN PHOSPHORYLASE"/>
    <property type="match status" value="1"/>
</dbReference>
<comment type="subcellular location">
    <subcellularLocation>
        <location evidence="3">Cytoplasm</location>
    </subcellularLocation>
</comment>
<organism evidence="14 15">
    <name type="scientific">Microvirga subterranea</name>
    <dbReference type="NCBI Taxonomy" id="186651"/>
    <lineage>
        <taxon>Bacteria</taxon>
        <taxon>Pseudomonadati</taxon>
        <taxon>Pseudomonadota</taxon>
        <taxon>Alphaproteobacteria</taxon>
        <taxon>Hyphomicrobiales</taxon>
        <taxon>Methylobacteriaceae</taxon>
        <taxon>Microvirga</taxon>
    </lineage>
</organism>
<comment type="similarity">
    <text evidence="4 13">Belongs to the glycogen phosphorylase family.</text>
</comment>
<dbReference type="GO" id="GO:0008184">
    <property type="term" value="F:glycogen phosphorylase activity"/>
    <property type="evidence" value="ECO:0007669"/>
    <property type="project" value="InterPro"/>
</dbReference>
<dbReference type="GO" id="GO:0005737">
    <property type="term" value="C:cytoplasm"/>
    <property type="evidence" value="ECO:0007669"/>
    <property type="project" value="UniProtKB-SubCell"/>
</dbReference>
<accession>A0A370HWB6</accession>
<dbReference type="FunFam" id="3.40.50.2000:FF:000153">
    <property type="entry name" value="Alpha-1,4 glucan phosphorylase"/>
    <property type="match status" value="1"/>
</dbReference>
<keyword evidence="9 12" id="KW-0663">Pyridoxal phosphate</keyword>
<dbReference type="InterPro" id="IPR000811">
    <property type="entry name" value="Glyco_trans_35"/>
</dbReference>
<evidence type="ECO:0000256" key="6">
    <source>
        <dbReference type="ARBA" id="ARBA00022533"/>
    </source>
</evidence>
<dbReference type="Pfam" id="PF00343">
    <property type="entry name" value="Phosphorylase"/>
    <property type="match status" value="1"/>
</dbReference>
<keyword evidence="15" id="KW-1185">Reference proteome</keyword>
<evidence type="ECO:0000256" key="9">
    <source>
        <dbReference type="ARBA" id="ARBA00022898"/>
    </source>
</evidence>
<proteinExistence type="inferred from homology"/>
<evidence type="ECO:0000256" key="4">
    <source>
        <dbReference type="ARBA" id="ARBA00006047"/>
    </source>
</evidence>
<keyword evidence="5" id="KW-0963">Cytoplasm</keyword>
<dbReference type="InterPro" id="IPR011833">
    <property type="entry name" value="Glycg_phsphrylas"/>
</dbReference>
<evidence type="ECO:0000256" key="12">
    <source>
        <dbReference type="PIRSR" id="PIRSR000460-1"/>
    </source>
</evidence>
<comment type="caution">
    <text evidence="14">The sequence shown here is derived from an EMBL/GenBank/DDBJ whole genome shotgun (WGS) entry which is preliminary data.</text>
</comment>
<dbReference type="GO" id="GO:0005980">
    <property type="term" value="P:glycogen catabolic process"/>
    <property type="evidence" value="ECO:0007669"/>
    <property type="project" value="TreeGrafter"/>
</dbReference>
<feature type="modified residue" description="N6-(pyridoxal phosphate)lysine" evidence="12">
    <location>
        <position position="693"/>
    </location>
</feature>
<dbReference type="GO" id="GO:0030170">
    <property type="term" value="F:pyridoxal phosphate binding"/>
    <property type="evidence" value="ECO:0007669"/>
    <property type="project" value="InterPro"/>
</dbReference>
<dbReference type="CDD" id="cd04300">
    <property type="entry name" value="GT35_Glycogen_Phosphorylase"/>
    <property type="match status" value="1"/>
</dbReference>
<evidence type="ECO:0000256" key="8">
    <source>
        <dbReference type="ARBA" id="ARBA00022679"/>
    </source>
</evidence>
<dbReference type="PANTHER" id="PTHR11468:SF3">
    <property type="entry name" value="GLYCOGEN PHOSPHORYLASE, LIVER FORM"/>
    <property type="match status" value="1"/>
</dbReference>
<evidence type="ECO:0000256" key="2">
    <source>
        <dbReference type="ARBA" id="ARBA00001933"/>
    </source>
</evidence>
<evidence type="ECO:0000256" key="11">
    <source>
        <dbReference type="ARBA" id="ARBA00025174"/>
    </source>
</evidence>
<keyword evidence="10 13" id="KW-0119">Carbohydrate metabolism</keyword>
<protein>
    <recommendedName>
        <fullName evidence="13">Alpha-1,4 glucan phosphorylase</fullName>
        <ecNumber evidence="13">2.4.1.1</ecNumber>
    </recommendedName>
</protein>
<dbReference type="PROSITE" id="PS00102">
    <property type="entry name" value="PHOSPHORYLASE"/>
    <property type="match status" value="1"/>
</dbReference>
<dbReference type="NCBIfam" id="TIGR02093">
    <property type="entry name" value="P_ylase"/>
    <property type="match status" value="1"/>
</dbReference>
<comment type="function">
    <text evidence="13">Allosteric enzyme that catalyzes the rate-limiting step in glycogen catabolism, the phosphorolytic cleavage of glycogen to produce glucose-1-phosphate, and plays a central role in maintaining cellular and organismal glucose homeostasis.</text>
</comment>
<dbReference type="PIRSF" id="PIRSF000460">
    <property type="entry name" value="Pprylas_GlgP"/>
    <property type="match status" value="1"/>
</dbReference>
<sequence>MFEFERGTGSRSEAGHPEGSAIVTLAKAGYPSFQTVDAATFRNQIMAKLVYQVGQSPETATDHDWFMATAYAVKERVVDVWNLSTKENEPSGAGRKKVCYLSMEFLIGRLLSEIIGNLGLTSTVEEALAGLGISLDSLRTFETDAALGNGGLGRLAACFMESMATTDVPAVGYGIRYDYGIFKQSFRSGWQQEAPDDWMAGGNPWEFERSHLVYPVRFGGYVQTRTDSAGHVYHTWCPDETVLAVAHDTPVVGWRGKRVNTLRLWAARAEQPLRLQLFNAGDHVGAQTARARAEAISNVLYPSDASPAGHELRLRQEYFFTSASLQDLLHGHLREHGSLASLPEHAAIQLNDTHPALAVAELMRLLVDEHGFDWDEAWRITTGTLNYTNHTLMPEALETWPVALLEQVLPRHMQIIYLINWLHLEGLSKAGRLDPGRLASISLIDENNGRHVRMGHLAFIGSRKVNGVSALHTDLLKKTVFRDLHEIFPDRIVNKTNGITVRRWFHEANPGLKRLVVSTLGERVLDDIDMLVELETLADDPSFQRKFAAVRLQNKLNLADIIRRRLDVTVDPTALFDIQVKRIHEYKRQLLNVLETIALYQAIKANPNRNWVPRVKVFAGKAAPSYVKAKLIIKLANDVARMVNSDPVIGDRLKVAFLPNYNVSLAEAIIPAADLSEQISTAGMEASGTGNMKFALNGALTIGTLDGANVEISEHIGRENMFIFGLTTEQVEERRRSGGDARDALSTSSRLKGVLAALSEGMISPDDCDRYRGLIEALVSHDPYMIIDDFGAYWTAQRSVDELWLNQSEWWRRSILSTARMSWFSSDRTIRDYVQEIWHA</sequence>
<keyword evidence="6" id="KW-0021">Allosteric enzyme</keyword>
<gene>
    <name evidence="14" type="ORF">DES45_102639</name>
</gene>
<keyword evidence="7 13" id="KW-0328">Glycosyltransferase</keyword>
<comment type="cofactor">
    <cofactor evidence="2 13">
        <name>pyridoxal 5'-phosphate</name>
        <dbReference type="ChEBI" id="CHEBI:597326"/>
    </cofactor>
</comment>
<comment type="function">
    <text evidence="11">Phosphorylase is an important allosteric enzyme in carbohydrate metabolism. Enzymes from different sources differ in their regulatory mechanisms and in their natural substrates. However, all known phosphorylases share catalytic and structural properties.</text>
</comment>
<dbReference type="Proteomes" id="UP000254925">
    <property type="component" value="Unassembled WGS sequence"/>
</dbReference>
<dbReference type="Gene3D" id="3.40.50.2000">
    <property type="entry name" value="Glycogen Phosphorylase B"/>
    <property type="match status" value="2"/>
</dbReference>
<dbReference type="RefSeq" id="WP_114769491.1">
    <property type="nucleotide sequence ID" value="NZ_QQBB01000002.1"/>
</dbReference>
<evidence type="ECO:0000256" key="7">
    <source>
        <dbReference type="ARBA" id="ARBA00022676"/>
    </source>
</evidence>
<dbReference type="InterPro" id="IPR035090">
    <property type="entry name" value="Pyridoxal_P_attach_site"/>
</dbReference>
<dbReference type="SUPFAM" id="SSF53756">
    <property type="entry name" value="UDP-Glycosyltransferase/glycogen phosphorylase"/>
    <property type="match status" value="1"/>
</dbReference>